<proteinExistence type="predicted"/>
<organism evidence="1 2">
    <name type="scientific">Rotaria socialis</name>
    <dbReference type="NCBI Taxonomy" id="392032"/>
    <lineage>
        <taxon>Eukaryota</taxon>
        <taxon>Metazoa</taxon>
        <taxon>Spiralia</taxon>
        <taxon>Gnathifera</taxon>
        <taxon>Rotifera</taxon>
        <taxon>Eurotatoria</taxon>
        <taxon>Bdelloidea</taxon>
        <taxon>Philodinida</taxon>
        <taxon>Philodinidae</taxon>
        <taxon>Rotaria</taxon>
    </lineage>
</organism>
<evidence type="ECO:0000313" key="2">
    <source>
        <dbReference type="Proteomes" id="UP000663825"/>
    </source>
</evidence>
<sequence>MEFKMSLTGKVIGHLISINDSLTRAIKIEDSLKTEFIFNNLSPANALFIIYDYILIIVLEHQFEFNGMHLNPFEQGSFITRYKIMYFSLSSPQIILQLVIF</sequence>
<dbReference type="EMBL" id="CAJNXB010003988">
    <property type="protein sequence ID" value="CAF3349589.1"/>
    <property type="molecule type" value="Genomic_DNA"/>
</dbReference>
<comment type="caution">
    <text evidence="1">The sequence shown here is derived from an EMBL/GenBank/DDBJ whole genome shotgun (WGS) entry which is preliminary data.</text>
</comment>
<dbReference type="OrthoDB" id="8923679at2759"/>
<dbReference type="Proteomes" id="UP000663825">
    <property type="component" value="Unassembled WGS sequence"/>
</dbReference>
<accession>A0A817W0V7</accession>
<dbReference type="AlphaFoldDB" id="A0A817W0V7"/>
<protein>
    <submittedName>
        <fullName evidence="1">Uncharacterized protein</fullName>
    </submittedName>
</protein>
<reference evidence="1" key="1">
    <citation type="submission" date="2021-02" db="EMBL/GenBank/DDBJ databases">
        <authorList>
            <person name="Nowell W R."/>
        </authorList>
    </citation>
    <scope>NUCLEOTIDE SEQUENCE</scope>
</reference>
<gene>
    <name evidence="1" type="ORF">TIS948_LOCUS23148</name>
</gene>
<name>A0A817W0V7_9BILA</name>
<evidence type="ECO:0000313" key="1">
    <source>
        <dbReference type="EMBL" id="CAF3349589.1"/>
    </source>
</evidence>